<comment type="caution">
    <text evidence="5">The sequence shown here is derived from an EMBL/GenBank/DDBJ whole genome shotgun (WGS) entry which is preliminary data.</text>
</comment>
<dbReference type="RefSeq" id="WP_045079099.1">
    <property type="nucleotide sequence ID" value="NZ_JSVU01000001.1"/>
</dbReference>
<dbReference type="Gene3D" id="1.10.443.10">
    <property type="entry name" value="Intergrase catalytic core"/>
    <property type="match status" value="1"/>
</dbReference>
<dbReference type="PANTHER" id="PTHR30349">
    <property type="entry name" value="PHAGE INTEGRASE-RELATED"/>
    <property type="match status" value="1"/>
</dbReference>
<evidence type="ECO:0000256" key="2">
    <source>
        <dbReference type="ARBA" id="ARBA00023125"/>
    </source>
</evidence>
<dbReference type="InterPro" id="IPR011010">
    <property type="entry name" value="DNA_brk_join_enz"/>
</dbReference>
<dbReference type="Gene3D" id="1.10.150.130">
    <property type="match status" value="1"/>
</dbReference>
<name>A0ABR5DMA3_9FLAO</name>
<organism evidence="5 6">
    <name type="scientific">Aequorivita vladivostokensis</name>
    <dbReference type="NCBI Taxonomy" id="171194"/>
    <lineage>
        <taxon>Bacteria</taxon>
        <taxon>Pseudomonadati</taxon>
        <taxon>Bacteroidota</taxon>
        <taxon>Flavobacteriia</taxon>
        <taxon>Flavobacteriales</taxon>
        <taxon>Flavobacteriaceae</taxon>
        <taxon>Aequorivita</taxon>
    </lineage>
</organism>
<dbReference type="PROSITE" id="PS51898">
    <property type="entry name" value="TYR_RECOMBINASE"/>
    <property type="match status" value="1"/>
</dbReference>
<dbReference type="InterPro" id="IPR002104">
    <property type="entry name" value="Integrase_catalytic"/>
</dbReference>
<gene>
    <name evidence="5" type="ORF">MB09_01580</name>
</gene>
<dbReference type="Pfam" id="PF13102">
    <property type="entry name" value="Phage_int_SAM_5"/>
    <property type="match status" value="1"/>
</dbReference>
<dbReference type="InterPro" id="IPR025269">
    <property type="entry name" value="SAM-like_dom"/>
</dbReference>
<feature type="domain" description="Tyr recombinase" evidence="4">
    <location>
        <begin position="209"/>
        <end position="397"/>
    </location>
</feature>
<reference evidence="5 6" key="1">
    <citation type="submission" date="2014-10" db="EMBL/GenBank/DDBJ databases">
        <title>Genome sequencing of Vitellibacter vladivostokensis KMM 3516.</title>
        <authorList>
            <person name="Thevarajoo S."/>
            <person name="Selvaratnam C."/>
            <person name="Goh K.M."/>
            <person name="Chong C.S."/>
        </authorList>
    </citation>
    <scope>NUCLEOTIDE SEQUENCE [LARGE SCALE GENOMIC DNA]</scope>
    <source>
        <strain evidence="5 6">KMM 3516</strain>
    </source>
</reference>
<dbReference type="InterPro" id="IPR013762">
    <property type="entry name" value="Integrase-like_cat_sf"/>
</dbReference>
<evidence type="ECO:0000313" key="5">
    <source>
        <dbReference type="EMBL" id="KJJ39888.1"/>
    </source>
</evidence>
<evidence type="ECO:0000256" key="3">
    <source>
        <dbReference type="ARBA" id="ARBA00023172"/>
    </source>
</evidence>
<dbReference type="Pfam" id="PF00589">
    <property type="entry name" value="Phage_integrase"/>
    <property type="match status" value="1"/>
</dbReference>
<keyword evidence="3" id="KW-0233">DNA recombination</keyword>
<proteinExistence type="inferred from homology"/>
<dbReference type="PANTHER" id="PTHR30349:SF64">
    <property type="entry name" value="PROPHAGE INTEGRASE INTD-RELATED"/>
    <property type="match status" value="1"/>
</dbReference>
<dbReference type="InterPro" id="IPR050090">
    <property type="entry name" value="Tyrosine_recombinase_XerCD"/>
</dbReference>
<dbReference type="InterPro" id="IPR035386">
    <property type="entry name" value="Arm-DNA-bind_5"/>
</dbReference>
<dbReference type="SUPFAM" id="SSF56349">
    <property type="entry name" value="DNA breaking-rejoining enzymes"/>
    <property type="match status" value="1"/>
</dbReference>
<dbReference type="EMBL" id="JSVU01000001">
    <property type="protein sequence ID" value="KJJ39888.1"/>
    <property type="molecule type" value="Genomic_DNA"/>
</dbReference>
<dbReference type="InterPro" id="IPR010998">
    <property type="entry name" value="Integrase_recombinase_N"/>
</dbReference>
<dbReference type="Pfam" id="PF17293">
    <property type="entry name" value="Arm-DNA-bind_5"/>
    <property type="match status" value="1"/>
</dbReference>
<dbReference type="Proteomes" id="UP000033497">
    <property type="component" value="Unassembled WGS sequence"/>
</dbReference>
<comment type="similarity">
    <text evidence="1">Belongs to the 'phage' integrase family.</text>
</comment>
<evidence type="ECO:0000256" key="1">
    <source>
        <dbReference type="ARBA" id="ARBA00008857"/>
    </source>
</evidence>
<sequence length="402" mass="46531">MSTVTAILRKKKNSQGLFPLAIRVTKNRKSSYIYTGFNIAENQWDDQKRIVKKNHPNSRRLNNLLLSKMAKISDTVLEVESDSKSTSVSYIKQRIQKGGDTNFFDLAQKHIQTLIRRNQHHQAKTEEGRIKVLKEFSKTTTLPFENITESFLYRFKSYLLGDKKLSERTVVNYLILIRTTFNIAIRDEVIDRDIYPFGRGKVTIRIPESDKVGLNKDEIIKLESLNLESLAKKHALNVWLFSFYLAGIRVGDVLRLKWGDITDGRLNYRMSKNKKLVSLKMPEKALQILDGYKTSDIKKNDFIFPELKKAKLNDSKDVTRKIQTATRKFNRHLSKVATLAKIDKSISMHIARHSFGYISGAKIPIQMLQKLYRHSSITTTVNYQSNFIHNEEDEALDVVLKF</sequence>
<accession>A0ABR5DMA3</accession>
<keyword evidence="2" id="KW-0238">DNA-binding</keyword>
<keyword evidence="6" id="KW-1185">Reference proteome</keyword>
<evidence type="ECO:0000313" key="6">
    <source>
        <dbReference type="Proteomes" id="UP000033497"/>
    </source>
</evidence>
<protein>
    <recommendedName>
        <fullName evidence="4">Tyr recombinase domain-containing protein</fullName>
    </recommendedName>
</protein>
<evidence type="ECO:0000259" key="4">
    <source>
        <dbReference type="PROSITE" id="PS51898"/>
    </source>
</evidence>